<organism evidence="1 2">
    <name type="scientific">Salmonella phage GJL01</name>
    <dbReference type="NCBI Taxonomy" id="1965464"/>
    <lineage>
        <taxon>Viruses</taxon>
        <taxon>Duplodnaviria</taxon>
        <taxon>Heunggongvirae</taxon>
        <taxon>Uroviricota</taxon>
        <taxon>Caudoviricetes</taxon>
        <taxon>Drexlerviridae</taxon>
        <taxon>Tempevirinae</taxon>
        <taxon>Tlsvirus</taxon>
        <taxon>Tlsvirus YSP2</taxon>
    </lineage>
</organism>
<accession>A0A1V0DZ33</accession>
<evidence type="ECO:0000313" key="1">
    <source>
        <dbReference type="EMBL" id="ARB06679.1"/>
    </source>
</evidence>
<dbReference type="EMBL" id="KY657202">
    <property type="protein sequence ID" value="ARB06679.1"/>
    <property type="molecule type" value="Genomic_DNA"/>
</dbReference>
<sequence length="156" mass="18135">MITSSKRTEEFTMKYTNKYNGQTYFIENGVVMFGSDGLFMQSYSSISDFNRMIELGELVPVKPTRENFRDLVNEAKKDNPGLQIRFVAFIAHIGFKEAYAGTIPQRNARFISWITDRKADYVRLRGHMVKNDYCTGYHSILDHDDFTDFIVSGEWL</sequence>
<gene>
    <name evidence="1" type="ORF">GJL01_54</name>
</gene>
<dbReference type="Proteomes" id="UP000222061">
    <property type="component" value="Genome"/>
</dbReference>
<evidence type="ECO:0000313" key="2">
    <source>
        <dbReference type="Proteomes" id="UP000222061"/>
    </source>
</evidence>
<protein>
    <submittedName>
        <fullName evidence="1">Uncharacterized protein</fullName>
    </submittedName>
</protein>
<name>A0A1V0DZ33_9CAUD</name>
<reference evidence="2" key="1">
    <citation type="submission" date="2017-02" db="EMBL/GenBank/DDBJ databases">
        <authorList>
            <person name="Ge J."/>
            <person name="Han W."/>
            <person name="Gu J."/>
        </authorList>
    </citation>
    <scope>NUCLEOTIDE SEQUENCE [LARGE SCALE GENOMIC DNA]</scope>
</reference>
<proteinExistence type="predicted"/>